<reference evidence="1 2" key="1">
    <citation type="journal article" date="2023" name="Sci. Data">
        <title>Genome assembly of the Korean intertidal mud-creeper Batillaria attramentaria.</title>
        <authorList>
            <person name="Patra A.K."/>
            <person name="Ho P.T."/>
            <person name="Jun S."/>
            <person name="Lee S.J."/>
            <person name="Kim Y."/>
            <person name="Won Y.J."/>
        </authorList>
    </citation>
    <scope>NUCLEOTIDE SEQUENCE [LARGE SCALE GENOMIC DNA]</scope>
    <source>
        <strain evidence="1">Wonlab-2016</strain>
    </source>
</reference>
<sequence length="128" mass="14402">MSLLHTNHPSVLTQAGSGWQTMYCCSSVYMKLIGANSPLLRSILWAPLWRPVGRLATLHFLSVPWREEISKQGEGNRVSSVEHVRHNKFYGNLVVSPRIGETGTTHLPSTMAGMVHSYIYHVLFRSLL</sequence>
<dbReference type="Proteomes" id="UP001519460">
    <property type="component" value="Unassembled WGS sequence"/>
</dbReference>
<accession>A0ABD0JQQ6</accession>
<dbReference type="AlphaFoldDB" id="A0ABD0JQQ6"/>
<proteinExistence type="predicted"/>
<gene>
    <name evidence="1" type="ORF">BaRGS_00031710</name>
</gene>
<keyword evidence="2" id="KW-1185">Reference proteome</keyword>
<protein>
    <submittedName>
        <fullName evidence="1">Uncharacterized protein</fullName>
    </submittedName>
</protein>
<dbReference type="EMBL" id="JACVVK020000359">
    <property type="protein sequence ID" value="KAK7477030.1"/>
    <property type="molecule type" value="Genomic_DNA"/>
</dbReference>
<evidence type="ECO:0000313" key="2">
    <source>
        <dbReference type="Proteomes" id="UP001519460"/>
    </source>
</evidence>
<name>A0ABD0JQQ6_9CAEN</name>
<organism evidence="1 2">
    <name type="scientific">Batillaria attramentaria</name>
    <dbReference type="NCBI Taxonomy" id="370345"/>
    <lineage>
        <taxon>Eukaryota</taxon>
        <taxon>Metazoa</taxon>
        <taxon>Spiralia</taxon>
        <taxon>Lophotrochozoa</taxon>
        <taxon>Mollusca</taxon>
        <taxon>Gastropoda</taxon>
        <taxon>Caenogastropoda</taxon>
        <taxon>Sorbeoconcha</taxon>
        <taxon>Cerithioidea</taxon>
        <taxon>Batillariidae</taxon>
        <taxon>Batillaria</taxon>
    </lineage>
</organism>
<evidence type="ECO:0000313" key="1">
    <source>
        <dbReference type="EMBL" id="KAK7477030.1"/>
    </source>
</evidence>
<comment type="caution">
    <text evidence="1">The sequence shown here is derived from an EMBL/GenBank/DDBJ whole genome shotgun (WGS) entry which is preliminary data.</text>
</comment>